<dbReference type="SUPFAM" id="SSF46689">
    <property type="entry name" value="Homeodomain-like"/>
    <property type="match status" value="1"/>
</dbReference>
<dbReference type="Gene3D" id="1.10.357.10">
    <property type="entry name" value="Tetracycline Repressor, domain 2"/>
    <property type="match status" value="1"/>
</dbReference>
<proteinExistence type="predicted"/>
<evidence type="ECO:0000313" key="7">
    <source>
        <dbReference type="Proteomes" id="UP000824202"/>
    </source>
</evidence>
<evidence type="ECO:0000256" key="2">
    <source>
        <dbReference type="ARBA" id="ARBA00023125"/>
    </source>
</evidence>
<dbReference type="PRINTS" id="PR00455">
    <property type="entry name" value="HTHTETR"/>
</dbReference>
<name>A0A9D2ABH5_9BACT</name>
<keyword evidence="1" id="KW-0805">Transcription regulation</keyword>
<dbReference type="InterPro" id="IPR036271">
    <property type="entry name" value="Tet_transcr_reg_TetR-rel_C_sf"/>
</dbReference>
<dbReference type="SUPFAM" id="SSF48498">
    <property type="entry name" value="Tetracyclin repressor-like, C-terminal domain"/>
    <property type="match status" value="1"/>
</dbReference>
<evidence type="ECO:0000256" key="4">
    <source>
        <dbReference type="PROSITE-ProRule" id="PRU00335"/>
    </source>
</evidence>
<evidence type="ECO:0000256" key="1">
    <source>
        <dbReference type="ARBA" id="ARBA00023015"/>
    </source>
</evidence>
<dbReference type="InterPro" id="IPR023772">
    <property type="entry name" value="DNA-bd_HTH_TetR-type_CS"/>
</dbReference>
<feature type="DNA-binding region" description="H-T-H motif" evidence="4">
    <location>
        <begin position="25"/>
        <end position="44"/>
    </location>
</feature>
<dbReference type="EMBL" id="DXFT01000087">
    <property type="protein sequence ID" value="HIX03341.1"/>
    <property type="molecule type" value="Genomic_DNA"/>
</dbReference>
<reference evidence="6" key="2">
    <citation type="submission" date="2021-04" db="EMBL/GenBank/DDBJ databases">
        <authorList>
            <person name="Gilroy R."/>
        </authorList>
    </citation>
    <scope>NUCLEOTIDE SEQUENCE</scope>
    <source>
        <strain evidence="6">23274</strain>
    </source>
</reference>
<dbReference type="InterPro" id="IPR001647">
    <property type="entry name" value="HTH_TetR"/>
</dbReference>
<dbReference type="AlphaFoldDB" id="A0A9D2ABH5"/>
<accession>A0A9D2ABH5</accession>
<dbReference type="GO" id="GO:0003677">
    <property type="term" value="F:DNA binding"/>
    <property type="evidence" value="ECO:0007669"/>
    <property type="project" value="UniProtKB-UniRule"/>
</dbReference>
<organism evidence="6 7">
    <name type="scientific">Candidatus Odoribacter faecigallinarum</name>
    <dbReference type="NCBI Taxonomy" id="2838706"/>
    <lineage>
        <taxon>Bacteria</taxon>
        <taxon>Pseudomonadati</taxon>
        <taxon>Bacteroidota</taxon>
        <taxon>Bacteroidia</taxon>
        <taxon>Bacteroidales</taxon>
        <taxon>Odoribacteraceae</taxon>
        <taxon>Odoribacter</taxon>
    </lineage>
</organism>
<dbReference type="Proteomes" id="UP000824202">
    <property type="component" value="Unassembled WGS sequence"/>
</dbReference>
<gene>
    <name evidence="6" type="ORF">H9863_04390</name>
</gene>
<comment type="caution">
    <text evidence="6">The sequence shown here is derived from an EMBL/GenBank/DDBJ whole genome shotgun (WGS) entry which is preliminary data.</text>
</comment>
<dbReference type="PANTHER" id="PTHR47506">
    <property type="entry name" value="TRANSCRIPTIONAL REGULATORY PROTEIN"/>
    <property type="match status" value="1"/>
</dbReference>
<dbReference type="InterPro" id="IPR009057">
    <property type="entry name" value="Homeodomain-like_sf"/>
</dbReference>
<protein>
    <submittedName>
        <fullName evidence="6">TetR/AcrR family transcriptional regulator</fullName>
    </submittedName>
</protein>
<sequence>MVELRDEIIRKTFLQFLSKGYHATSLKELEQVTGLTKGAFYYYFKGKQDLLKAGLDLYWSLTREETDEEAGAAQSLAAYIDCVMAHKEEQAKLVEGQFGCSVPEAFFFQLVLEVEELFPDFGARVDSLANSRLRHWGQVIEAAKGQGEVRKDLETEILARNLMSISVSMLNLDLKGVEMKFVFSDMRLQFEQYYALIRV</sequence>
<feature type="domain" description="HTH tetR-type" evidence="5">
    <location>
        <begin position="2"/>
        <end position="62"/>
    </location>
</feature>
<dbReference type="PROSITE" id="PS50977">
    <property type="entry name" value="HTH_TETR_2"/>
    <property type="match status" value="1"/>
</dbReference>
<keyword evidence="2 4" id="KW-0238">DNA-binding</keyword>
<evidence type="ECO:0000313" key="6">
    <source>
        <dbReference type="EMBL" id="HIX03341.1"/>
    </source>
</evidence>
<keyword evidence="3" id="KW-0804">Transcription</keyword>
<reference evidence="6" key="1">
    <citation type="journal article" date="2021" name="PeerJ">
        <title>Extensive microbial diversity within the chicken gut microbiome revealed by metagenomics and culture.</title>
        <authorList>
            <person name="Gilroy R."/>
            <person name="Ravi A."/>
            <person name="Getino M."/>
            <person name="Pursley I."/>
            <person name="Horton D.L."/>
            <person name="Alikhan N.F."/>
            <person name="Baker D."/>
            <person name="Gharbi K."/>
            <person name="Hall N."/>
            <person name="Watson M."/>
            <person name="Adriaenssens E.M."/>
            <person name="Foster-Nyarko E."/>
            <person name="Jarju S."/>
            <person name="Secka A."/>
            <person name="Antonio M."/>
            <person name="Oren A."/>
            <person name="Chaudhuri R.R."/>
            <person name="La Ragione R."/>
            <person name="Hildebrand F."/>
            <person name="Pallen M.J."/>
        </authorList>
    </citation>
    <scope>NUCLEOTIDE SEQUENCE</scope>
    <source>
        <strain evidence="6">23274</strain>
    </source>
</reference>
<evidence type="ECO:0000259" key="5">
    <source>
        <dbReference type="PROSITE" id="PS50977"/>
    </source>
</evidence>
<evidence type="ECO:0000256" key="3">
    <source>
        <dbReference type="ARBA" id="ARBA00023163"/>
    </source>
</evidence>
<dbReference type="PANTHER" id="PTHR47506:SF3">
    <property type="entry name" value="HTH-TYPE TRANSCRIPTIONAL REGULATOR LMRA"/>
    <property type="match status" value="1"/>
</dbReference>
<dbReference type="PROSITE" id="PS01081">
    <property type="entry name" value="HTH_TETR_1"/>
    <property type="match status" value="1"/>
</dbReference>
<dbReference type="Pfam" id="PF00440">
    <property type="entry name" value="TetR_N"/>
    <property type="match status" value="1"/>
</dbReference>